<protein>
    <recommendedName>
        <fullName evidence="1">DUF2169 domain-containing protein</fullName>
    </recommendedName>
</protein>
<dbReference type="RefSeq" id="WP_095961020.1">
    <property type="nucleotide sequence ID" value="NZ_CP022203.1"/>
</dbReference>
<name>A0A250K4F2_9BACT</name>
<dbReference type="Pfam" id="PF09937">
    <property type="entry name" value="DUF2169"/>
    <property type="match status" value="1"/>
</dbReference>
<dbReference type="KEGG" id="mmas:MYMAC_006646"/>
<keyword evidence="3" id="KW-1185">Reference proteome</keyword>
<dbReference type="OrthoDB" id="233093at2"/>
<accession>A0A250K4F2</accession>
<reference evidence="2 3" key="1">
    <citation type="submission" date="2017-06" db="EMBL/GenBank/DDBJ databases">
        <title>Sequencing and comparative analysis of myxobacterial genomes.</title>
        <authorList>
            <person name="Rupp O."/>
            <person name="Goesmann A."/>
            <person name="Sogaard-Andersen L."/>
        </authorList>
    </citation>
    <scope>NUCLEOTIDE SEQUENCE [LARGE SCALE GENOMIC DNA]</scope>
    <source>
        <strain evidence="2 3">DSM 14697</strain>
    </source>
</reference>
<proteinExistence type="predicted"/>
<evidence type="ECO:0000313" key="3">
    <source>
        <dbReference type="Proteomes" id="UP000217343"/>
    </source>
</evidence>
<feature type="domain" description="DUF2169" evidence="1">
    <location>
        <begin position="23"/>
        <end position="316"/>
    </location>
</feature>
<dbReference type="InterPro" id="IPR018683">
    <property type="entry name" value="DUF2169"/>
</dbReference>
<dbReference type="AlphaFoldDB" id="A0A250K4F2"/>
<sequence length="374" mass="41730">MQISENSTGMSAGLTVATDAQAREQCVVAVKGTFLMDGRGEPQLAEVQRPLAYSDEHHGAPETTSLLWENDFALTKPLVDLLVQGHAVAPHGRATEAMLVRVEMPGRHKDLRVMGDRYWEKGLTGVKPTPPKPFVRMPLRYELAFGGVDTSHPEPKHHGAELRNPVGRGFRQNPRAADAVGTPLPNLEHPRHVLDRWEGKTVPVGLGPVSRGWQPRLAHAGTYDERWLAEDYPFLPRDFNPRYFQCAPEDQQLPALRGGEVFRCLGMAESGPWTVTLPRRQVPVAFRFRESDVRAEARLDTVLLDADAREVVVTWRASVPLGKKLSQLREVLVGLPRPSVKEGPVRYLRGKPYFRGLGALVSWRQRTRRPGGPS</sequence>
<dbReference type="Proteomes" id="UP000217343">
    <property type="component" value="Chromosome"/>
</dbReference>
<gene>
    <name evidence="2" type="ORF">MYMAC_006646</name>
</gene>
<evidence type="ECO:0000313" key="2">
    <source>
        <dbReference type="EMBL" id="ATB50989.1"/>
    </source>
</evidence>
<dbReference type="EMBL" id="CP022203">
    <property type="protein sequence ID" value="ATB50989.1"/>
    <property type="molecule type" value="Genomic_DNA"/>
</dbReference>
<evidence type="ECO:0000259" key="1">
    <source>
        <dbReference type="Pfam" id="PF09937"/>
    </source>
</evidence>
<organism evidence="2 3">
    <name type="scientific">Corallococcus macrosporus DSM 14697</name>
    <dbReference type="NCBI Taxonomy" id="1189310"/>
    <lineage>
        <taxon>Bacteria</taxon>
        <taxon>Pseudomonadati</taxon>
        <taxon>Myxococcota</taxon>
        <taxon>Myxococcia</taxon>
        <taxon>Myxococcales</taxon>
        <taxon>Cystobacterineae</taxon>
        <taxon>Myxococcaceae</taxon>
        <taxon>Corallococcus</taxon>
    </lineage>
</organism>